<proteinExistence type="predicted"/>
<evidence type="ECO:0000313" key="2">
    <source>
        <dbReference type="Proteomes" id="UP000001424"/>
    </source>
</evidence>
<evidence type="ECO:0000313" key="1">
    <source>
        <dbReference type="EMBL" id="AAQ61659.1"/>
    </source>
</evidence>
<protein>
    <submittedName>
        <fullName evidence="1">Uncharacterized protein</fullName>
    </submittedName>
</protein>
<dbReference type="HOGENOM" id="CLU_2823301_0_0_4"/>
<organism evidence="1 2">
    <name type="scientific">Chromobacterium violaceum (strain ATCC 12472 / DSM 30191 / JCM 1249 / CCUG 213 / NBRC 12614 / NCIMB 9131 / NCTC 9757 / MK)</name>
    <dbReference type="NCBI Taxonomy" id="243365"/>
    <lineage>
        <taxon>Bacteria</taxon>
        <taxon>Pseudomonadati</taxon>
        <taxon>Pseudomonadota</taxon>
        <taxon>Betaproteobacteria</taxon>
        <taxon>Neisseriales</taxon>
        <taxon>Chromobacteriaceae</taxon>
        <taxon>Chromobacterium</taxon>
    </lineage>
</organism>
<dbReference type="AlphaFoldDB" id="Q7NQY8"/>
<keyword evidence="2" id="KW-1185">Reference proteome</keyword>
<dbReference type="Proteomes" id="UP000001424">
    <property type="component" value="Chromosome"/>
</dbReference>
<gene>
    <name evidence="1" type="ordered locus">CV_3997</name>
</gene>
<dbReference type="KEGG" id="cvi:CV_3997"/>
<accession>Q7NQY8</accession>
<sequence length="66" mass="7260">MHSDPPVNPRIAFFSTNLGLAADPACRIAVFLHSQTFPDLAIVLAEIFFVTICNPFHAQVMLMTLS</sequence>
<dbReference type="EMBL" id="AE016825">
    <property type="protein sequence ID" value="AAQ61659.1"/>
    <property type="molecule type" value="Genomic_DNA"/>
</dbReference>
<name>Q7NQY8_CHRVO</name>
<reference evidence="1 2" key="1">
    <citation type="journal article" date="2003" name="Proc. Natl. Acad. Sci. U.S.A.">
        <title>The complete genome sequence of Chromobacterium violaceum reveals remarkable and exploitable bacterial adaptability.</title>
        <authorList>
            <person name="Vasconcelos A.T.R."/>
            <person name="de Almeida D.F."/>
            <person name="Almeida F.C."/>
            <person name="de Almeida L.G.P."/>
            <person name="de Almeida R."/>
            <person name="Goncalves J.A.A."/>
            <person name="Andrade E.M."/>
            <person name="Antonio R.V."/>
            <person name="Araripe J."/>
            <person name="de Araujo M.F.F."/>
            <person name="Filho S.A."/>
            <person name="Azevedo V."/>
            <person name="Batista A.J."/>
            <person name="Bataus L.A.M."/>
            <person name="Batista J.S."/>
            <person name="Belo A."/>
            <person name="vander Berg C."/>
            <person name="Blamey J."/>
            <person name="Bogo M."/>
            <person name="Bonato S."/>
            <person name="Bordignon J."/>
            <person name="Brito C.A."/>
            <person name="Brocchi M."/>
            <person name="Burity H.A."/>
            <person name="Camargo A.A."/>
            <person name="Cardoso D.D.P."/>
            <person name="Carneiro N.P."/>
            <person name="Carraro D.M."/>
            <person name="Carvalho C.M.B."/>
            <person name="Cascardo J.C.M."/>
            <person name="Cavada B.S."/>
            <person name="Chueire L.M.O."/>
            <person name="Pasa T.B.C."/>
            <person name="Duran N."/>
            <person name="Fagundes N."/>
            <person name="Falcao C.L."/>
            <person name="Fantinatti F."/>
            <person name="Farias I.P."/>
            <person name="Felipe M.S.S."/>
            <person name="Ferrari L.P."/>
            <person name="Ferro J.A."/>
            <person name="Ferro M.I.T."/>
            <person name="Franco G.R."/>
            <person name="Freitas N.S.A."/>
            <person name="Furlan L.R."/>
            <person name="Gazzinelli R.T."/>
            <person name="Gomes E.A."/>
            <person name="Goncalves P.R."/>
            <person name="Grangeiro T.B."/>
            <person name="Grattapaglia D."/>
            <person name="Grisard E.C."/>
            <person name="Guimaraes C.T."/>
            <person name="Hanna E.S."/>
            <person name="Hungria M."/>
            <person name="Jardim S.N."/>
            <person name="Laurino J."/>
            <person name="Leoi L.C.T."/>
            <person name="Fassarella L."/>
            <person name="Lima A."/>
            <person name="Loureiro M.F."/>
            <person name="Lyra M.C.P."/>
            <person name="Macedo M."/>
            <person name="Madeira H.M.F."/>
            <person name="Manfio G.P."/>
            <person name="Maranhao A.Q."/>
            <person name="Martins W.S."/>
            <person name="di Mauro S.M.Z."/>
            <person name="de Medeiros S.R.B."/>
            <person name="Meissner R.D.V."/>
            <person name="Menck C.F.M."/>
            <person name="Moreira M.A.M."/>
            <person name="Nascimento F.F."/>
            <person name="Nicolas M.F."/>
            <person name="Oliveira J.G."/>
            <person name="Oliveira S.C."/>
            <person name="Paixao R.F.C."/>
            <person name="Parente J.A."/>
            <person name="Pedrosa F.O."/>
            <person name="Pena S.J.D."/>
            <person name="Perreira J.O."/>
            <person name="Perreira M."/>
            <person name="Pinto L.S.R.C."/>
            <person name="Pinto L.S."/>
            <person name="Porto J.I.R."/>
            <person name="Potrich D.P."/>
            <person name="Neto C.E.R."/>
            <person name="Reis A.M.M."/>
            <person name="Rigo L.U."/>
            <person name="Rondinelli E."/>
            <person name="dos Santos E.B.P."/>
            <person name="Santos F.R."/>
            <person name="Schneider M.P.C."/>
            <person name="Seuanez H.N."/>
            <person name="Silva A.M.R."/>
            <person name="da Silva A.L.C."/>
            <person name="Silva D.W."/>
            <person name="Silva R."/>
            <person name="Simoes I.C."/>
            <person name="Simon D."/>
            <person name="Soares C.M.A."/>
            <person name="Soares R.B.A."/>
            <person name="Souza E.M."/>
            <person name="Souza K.R.L."/>
            <person name="Souza R.C."/>
            <person name="Steffens M.B.R."/>
            <person name="Steindel M."/>
            <person name="Teixeira S.R."/>
            <person name="Urmenyi T."/>
            <person name="Vettore A."/>
            <person name="Wassem R."/>
            <person name="Zaha A."/>
            <person name="Simpson A.J.G."/>
        </authorList>
    </citation>
    <scope>NUCLEOTIDE SEQUENCE [LARGE SCALE GENOMIC DNA]</scope>
    <source>
        <strain evidence="2">ATCC 12472 / DSM 30191 / JCM 1249 / NBRC 12614 / NCIMB 9131 / NCTC 9757</strain>
    </source>
</reference>